<accession>A0A2G8RY95</accession>
<dbReference type="EMBL" id="AYKW01000045">
    <property type="protein sequence ID" value="PIL26493.1"/>
    <property type="molecule type" value="Genomic_DNA"/>
</dbReference>
<keyword evidence="2" id="KW-1185">Reference proteome</keyword>
<organism evidence="1 2">
    <name type="scientific">Ganoderma sinense ZZ0214-1</name>
    <dbReference type="NCBI Taxonomy" id="1077348"/>
    <lineage>
        <taxon>Eukaryota</taxon>
        <taxon>Fungi</taxon>
        <taxon>Dikarya</taxon>
        <taxon>Basidiomycota</taxon>
        <taxon>Agaricomycotina</taxon>
        <taxon>Agaricomycetes</taxon>
        <taxon>Polyporales</taxon>
        <taxon>Polyporaceae</taxon>
        <taxon>Ganoderma</taxon>
    </lineage>
</organism>
<comment type="caution">
    <text evidence="1">The sequence shown here is derived from an EMBL/GenBank/DDBJ whole genome shotgun (WGS) entry which is preliminary data.</text>
</comment>
<dbReference type="AlphaFoldDB" id="A0A2G8RY95"/>
<proteinExistence type="predicted"/>
<protein>
    <submittedName>
        <fullName evidence="1">Uncharacterized protein</fullName>
    </submittedName>
</protein>
<name>A0A2G8RY95_9APHY</name>
<gene>
    <name evidence="1" type="ORF">GSI_12251</name>
</gene>
<dbReference type="OrthoDB" id="3217871at2759"/>
<dbReference type="Proteomes" id="UP000230002">
    <property type="component" value="Unassembled WGS sequence"/>
</dbReference>
<reference evidence="1 2" key="1">
    <citation type="journal article" date="2015" name="Sci. Rep.">
        <title>Chromosome-level genome map provides insights into diverse defense mechanisms in the medicinal fungus Ganoderma sinense.</title>
        <authorList>
            <person name="Zhu Y."/>
            <person name="Xu J."/>
            <person name="Sun C."/>
            <person name="Zhou S."/>
            <person name="Xu H."/>
            <person name="Nelson D.R."/>
            <person name="Qian J."/>
            <person name="Song J."/>
            <person name="Luo H."/>
            <person name="Xiang L."/>
            <person name="Li Y."/>
            <person name="Xu Z."/>
            <person name="Ji A."/>
            <person name="Wang L."/>
            <person name="Lu S."/>
            <person name="Hayward A."/>
            <person name="Sun W."/>
            <person name="Li X."/>
            <person name="Schwartz D.C."/>
            <person name="Wang Y."/>
            <person name="Chen S."/>
        </authorList>
    </citation>
    <scope>NUCLEOTIDE SEQUENCE [LARGE SCALE GENOMIC DNA]</scope>
    <source>
        <strain evidence="1 2">ZZ0214-1</strain>
    </source>
</reference>
<dbReference type="STRING" id="1077348.A0A2G8RY95"/>
<evidence type="ECO:0000313" key="1">
    <source>
        <dbReference type="EMBL" id="PIL26493.1"/>
    </source>
</evidence>
<sequence>MFATAGSKDDETLDGCPVVPLSDSPLDLVHLLRILLPASPLCYPTANSAATRSFDEVSAVVRLAHKYHIQSIEDQAIRALQEHPFTTDLSVHSIPPGKQQIPIQGAQFIGAVNLSRLTDTPQVLPLALLRCSCLGGNLLDGWKRGDGTTEYLSTADIKRCFDGRVALAQEQFLLLSRLFDTIPFAKCMARGACATQMANIARNVVSKEDLVKKPPLHDWAPSIRATPVLCEGCKEVLLDRNKVERQRTWESLPRVFGVTVEGWPKSESDGAGAAAPA</sequence>
<evidence type="ECO:0000313" key="2">
    <source>
        <dbReference type="Proteomes" id="UP000230002"/>
    </source>
</evidence>